<dbReference type="EMBL" id="JAGMUX010000024">
    <property type="protein sequence ID" value="KAH7228475.1"/>
    <property type="molecule type" value="Genomic_DNA"/>
</dbReference>
<protein>
    <submittedName>
        <fullName evidence="1">Uncharacterized protein</fullName>
    </submittedName>
</protein>
<evidence type="ECO:0000313" key="2">
    <source>
        <dbReference type="Proteomes" id="UP000720189"/>
    </source>
</evidence>
<keyword evidence="2" id="KW-1185">Reference proteome</keyword>
<dbReference type="Proteomes" id="UP000720189">
    <property type="component" value="Unassembled WGS sequence"/>
</dbReference>
<name>A0A9P9JM19_FUSRE</name>
<accession>A0A9P9JM19</accession>
<reference evidence="1" key="1">
    <citation type="journal article" date="2021" name="Nat. Commun.">
        <title>Genetic determinants of endophytism in the Arabidopsis root mycobiome.</title>
        <authorList>
            <person name="Mesny F."/>
            <person name="Miyauchi S."/>
            <person name="Thiergart T."/>
            <person name="Pickel B."/>
            <person name="Atanasova L."/>
            <person name="Karlsson M."/>
            <person name="Huettel B."/>
            <person name="Barry K.W."/>
            <person name="Haridas S."/>
            <person name="Chen C."/>
            <person name="Bauer D."/>
            <person name="Andreopoulos W."/>
            <person name="Pangilinan J."/>
            <person name="LaButti K."/>
            <person name="Riley R."/>
            <person name="Lipzen A."/>
            <person name="Clum A."/>
            <person name="Drula E."/>
            <person name="Henrissat B."/>
            <person name="Kohler A."/>
            <person name="Grigoriev I.V."/>
            <person name="Martin F.M."/>
            <person name="Hacquard S."/>
        </authorList>
    </citation>
    <scope>NUCLEOTIDE SEQUENCE</scope>
    <source>
        <strain evidence="1">MPI-CAGE-AT-0023</strain>
    </source>
</reference>
<dbReference type="GeneID" id="70215103"/>
<dbReference type="AlphaFoldDB" id="A0A9P9JM19"/>
<organism evidence="1 2">
    <name type="scientific">Fusarium redolens</name>
    <dbReference type="NCBI Taxonomy" id="48865"/>
    <lineage>
        <taxon>Eukaryota</taxon>
        <taxon>Fungi</taxon>
        <taxon>Dikarya</taxon>
        <taxon>Ascomycota</taxon>
        <taxon>Pezizomycotina</taxon>
        <taxon>Sordariomycetes</taxon>
        <taxon>Hypocreomycetidae</taxon>
        <taxon>Hypocreales</taxon>
        <taxon>Nectriaceae</taxon>
        <taxon>Fusarium</taxon>
        <taxon>Fusarium redolens species complex</taxon>
    </lineage>
</organism>
<comment type="caution">
    <text evidence="1">The sequence shown here is derived from an EMBL/GenBank/DDBJ whole genome shotgun (WGS) entry which is preliminary data.</text>
</comment>
<dbReference type="RefSeq" id="XP_046042712.1">
    <property type="nucleotide sequence ID" value="XM_046185149.1"/>
</dbReference>
<evidence type="ECO:0000313" key="1">
    <source>
        <dbReference type="EMBL" id="KAH7228475.1"/>
    </source>
</evidence>
<proteinExistence type="predicted"/>
<dbReference type="OrthoDB" id="5084141at2759"/>
<gene>
    <name evidence="1" type="ORF">BKA55DRAFT_209866</name>
</gene>
<sequence length="145" mass="16189">MSCSPSFAKFNCLTQCFVRCGVMKVRFVGTKKQDSATVRRRLLQAIRTRNYRNRQKTRNDITKANHRGELLPAAVGSVAENGLSELENNSLRDTEEIEESGNFACDNFTISSQEVDDPSISTIEPDPCYGEEVVDIYSGEEGGDR</sequence>